<dbReference type="Proteomes" id="UP001519287">
    <property type="component" value="Unassembled WGS sequence"/>
</dbReference>
<accession>A0ABS4J7Y3</accession>
<gene>
    <name evidence="2" type="ORF">J2Z66_007604</name>
</gene>
<dbReference type="RefSeq" id="WP_245376118.1">
    <property type="nucleotide sequence ID" value="NZ_JAGGLB010000041.1"/>
</dbReference>
<keyword evidence="3" id="KW-1185">Reference proteome</keyword>
<name>A0ABS4J7Y3_9BACL</name>
<sequence length="49" mass="5594">MVRYFKRGKTWQYSISRMVNGKSDLIRKGGFTTKKEAQAVAAENKSQTP</sequence>
<dbReference type="InterPro" id="IPR028259">
    <property type="entry name" value="AP2-like_int_N"/>
</dbReference>
<organism evidence="2 3">
    <name type="scientific">Paenibacillus eucommiae</name>
    <dbReference type="NCBI Taxonomy" id="1355755"/>
    <lineage>
        <taxon>Bacteria</taxon>
        <taxon>Bacillati</taxon>
        <taxon>Bacillota</taxon>
        <taxon>Bacilli</taxon>
        <taxon>Bacillales</taxon>
        <taxon>Paenibacillaceae</taxon>
        <taxon>Paenibacillus</taxon>
    </lineage>
</organism>
<evidence type="ECO:0000313" key="2">
    <source>
        <dbReference type="EMBL" id="MBP1995962.1"/>
    </source>
</evidence>
<proteinExistence type="predicted"/>
<dbReference type="EMBL" id="JAGGLB010000041">
    <property type="protein sequence ID" value="MBP1995962.1"/>
    <property type="molecule type" value="Genomic_DNA"/>
</dbReference>
<dbReference type="Pfam" id="PF14657">
    <property type="entry name" value="Arm-DNA-bind_4"/>
    <property type="match status" value="1"/>
</dbReference>
<evidence type="ECO:0000313" key="3">
    <source>
        <dbReference type="Proteomes" id="UP001519287"/>
    </source>
</evidence>
<evidence type="ECO:0000259" key="1">
    <source>
        <dbReference type="Pfam" id="PF14657"/>
    </source>
</evidence>
<feature type="domain" description="AP2-like integrase N-terminal" evidence="1">
    <location>
        <begin position="10"/>
        <end position="47"/>
    </location>
</feature>
<reference evidence="2 3" key="1">
    <citation type="submission" date="2021-03" db="EMBL/GenBank/DDBJ databases">
        <title>Genomic Encyclopedia of Type Strains, Phase IV (KMG-IV): sequencing the most valuable type-strain genomes for metagenomic binning, comparative biology and taxonomic classification.</title>
        <authorList>
            <person name="Goeker M."/>
        </authorList>
    </citation>
    <scope>NUCLEOTIDE SEQUENCE [LARGE SCALE GENOMIC DNA]</scope>
    <source>
        <strain evidence="2 3">DSM 26048</strain>
    </source>
</reference>
<protein>
    <recommendedName>
        <fullName evidence="1">AP2-like integrase N-terminal domain-containing protein</fullName>
    </recommendedName>
</protein>
<comment type="caution">
    <text evidence="2">The sequence shown here is derived from an EMBL/GenBank/DDBJ whole genome shotgun (WGS) entry which is preliminary data.</text>
</comment>